<keyword evidence="1" id="KW-0614">Plasmid</keyword>
<keyword evidence="2" id="KW-1185">Reference proteome</keyword>
<reference evidence="1" key="1">
    <citation type="submission" date="2022-08" db="EMBL/GenBank/DDBJ databases">
        <title>Genome Sequencing of Bacteroides fragilis Group Isolates with Nanopore Technology.</title>
        <authorList>
            <person name="Tisza M.J."/>
            <person name="Smith D."/>
            <person name="Dekker J.P."/>
        </authorList>
    </citation>
    <scope>NUCLEOTIDE SEQUENCE</scope>
    <source>
        <strain evidence="1">BFG-527</strain>
        <plasmid evidence="1">unnamed2</plasmid>
    </source>
</reference>
<protein>
    <submittedName>
        <fullName evidence="1">Uncharacterized protein</fullName>
    </submittedName>
</protein>
<dbReference type="RefSeq" id="WP_138273606.1">
    <property type="nucleotide sequence ID" value="NZ_CP103143.1"/>
</dbReference>
<name>A0ABY5TKJ7_9BACE</name>
<proteinExistence type="predicted"/>
<evidence type="ECO:0000313" key="2">
    <source>
        <dbReference type="Proteomes" id="UP001060104"/>
    </source>
</evidence>
<dbReference type="EMBL" id="CP103143">
    <property type="protein sequence ID" value="UVQ77655.1"/>
    <property type="molecule type" value="Genomic_DNA"/>
</dbReference>
<organism evidence="1 2">
    <name type="scientific">Bacteroides faecis</name>
    <dbReference type="NCBI Taxonomy" id="674529"/>
    <lineage>
        <taxon>Bacteria</taxon>
        <taxon>Pseudomonadati</taxon>
        <taxon>Bacteroidota</taxon>
        <taxon>Bacteroidia</taxon>
        <taxon>Bacteroidales</taxon>
        <taxon>Bacteroidaceae</taxon>
        <taxon>Bacteroides</taxon>
    </lineage>
</organism>
<geneLocation type="plasmid" evidence="1 2">
    <name>unnamed2</name>
</geneLocation>
<sequence length="100" mass="11773">MDKKEKDFATYKEFGKMLREVADLCAKYGDTPLYESVPELKEKVFFVVNRGAYDAYIDPWMRDFADHPVDVTEAKRWGDYVADCHAKGIECNYQEYLKKQ</sequence>
<dbReference type="Proteomes" id="UP001060104">
    <property type="component" value="Plasmid unnamed2"/>
</dbReference>
<gene>
    <name evidence="1" type="ORF">NXY30_29295</name>
</gene>
<evidence type="ECO:0000313" key="1">
    <source>
        <dbReference type="EMBL" id="UVQ77655.1"/>
    </source>
</evidence>
<accession>A0ABY5TKJ7</accession>